<sequence length="337" mass="37433">MAQFQVVRLGQRPICALPADVDIATRRATVASYLTPTIRRRLVRSFLRGIAALPPWLAPFEKVATHDLPDFPGDSGHRVAELLSPVGSRLDRTAFFWPAPDRRGRLYLIALDGDERPTAFGKIRRGAEACAAFAHETAMAELAASRIPPEFHVPRRLGLNLLDKDSALLLLEPLPVEASSRRQRTAYPDAAVTAYRGPVRFVARSDVDNLSWWEGFMRVTHSHGHSFRRAVDRALADGVAVGLVHGDLAPHNMLSHGSHTWIFDWEYASEDGPAEVDRWFFHDGNLRKPTVDASALINVAYLASCGNQTSLRTVSAWPSTPTRRWRAGDSGPEIRPR</sequence>
<organism evidence="1 2">
    <name type="scientific">Mumia zhuanghuii</name>
    <dbReference type="NCBI Taxonomy" id="2585211"/>
    <lineage>
        <taxon>Bacteria</taxon>
        <taxon>Bacillati</taxon>
        <taxon>Actinomycetota</taxon>
        <taxon>Actinomycetes</taxon>
        <taxon>Propionibacteriales</taxon>
        <taxon>Nocardioidaceae</taxon>
        <taxon>Mumia</taxon>
    </lineage>
</organism>
<dbReference type="InterPro" id="IPR011009">
    <property type="entry name" value="Kinase-like_dom_sf"/>
</dbReference>
<protein>
    <submittedName>
        <fullName evidence="1">Uncharacterized protein</fullName>
    </submittedName>
</protein>
<dbReference type="Proteomes" id="UP000307768">
    <property type="component" value="Unassembled WGS sequence"/>
</dbReference>
<name>A0A5Q6S525_9ACTN</name>
<proteinExistence type="predicted"/>
<accession>A0A5Q6S525</accession>
<evidence type="ECO:0000313" key="1">
    <source>
        <dbReference type="EMBL" id="KAA1425350.1"/>
    </source>
</evidence>
<dbReference type="EMBL" id="VDFQ02000001">
    <property type="protein sequence ID" value="KAA1425350.1"/>
    <property type="molecule type" value="Genomic_DNA"/>
</dbReference>
<evidence type="ECO:0000313" key="2">
    <source>
        <dbReference type="Proteomes" id="UP000307768"/>
    </source>
</evidence>
<dbReference type="RefSeq" id="WP_149768525.1">
    <property type="nucleotide sequence ID" value="NZ_VDFQ02000001.1"/>
</dbReference>
<comment type="caution">
    <text evidence="1">The sequence shown here is derived from an EMBL/GenBank/DDBJ whole genome shotgun (WGS) entry which is preliminary data.</text>
</comment>
<dbReference type="AlphaFoldDB" id="A0A5Q6S525"/>
<gene>
    <name evidence="1" type="ORF">FE697_005710</name>
</gene>
<reference evidence="1 2" key="1">
    <citation type="submission" date="2019-09" db="EMBL/GenBank/DDBJ databases">
        <title>Mumia zhuanghuii sp. nov. isolated from the intestinal contents of plateau pika (Ochotona curzoniae) in the Qinghai-Tibet plateau of China.</title>
        <authorList>
            <person name="Tian Z."/>
        </authorList>
    </citation>
    <scope>NUCLEOTIDE SEQUENCE [LARGE SCALE GENOMIC DNA]</scope>
    <source>
        <strain evidence="2">350</strain>
    </source>
</reference>
<dbReference type="SUPFAM" id="SSF56112">
    <property type="entry name" value="Protein kinase-like (PK-like)"/>
    <property type="match status" value="1"/>
</dbReference>
<dbReference type="OrthoDB" id="236897at2"/>
<dbReference type="Gene3D" id="3.90.1200.10">
    <property type="match status" value="1"/>
</dbReference>